<dbReference type="RefSeq" id="WP_015088375.1">
    <property type="nucleotide sequence ID" value="NC_019566.1"/>
</dbReference>
<keyword evidence="9 11" id="KW-0275">Fatty acid biosynthesis</keyword>
<evidence type="ECO:0000256" key="8">
    <source>
        <dbReference type="ARBA" id="ARBA00023098"/>
    </source>
</evidence>
<dbReference type="InterPro" id="IPR000794">
    <property type="entry name" value="Beta-ketoacyl_synthase"/>
</dbReference>
<dbReference type="InterPro" id="IPR020841">
    <property type="entry name" value="PKS_Beta-ketoAc_synthase_dom"/>
</dbReference>
<reference evidence="15 16" key="1">
    <citation type="journal article" date="2012" name="Proc. Natl. Acad. Sci. U.S.A.">
        <title>Genome streamlining and chemical defense in a coral reef symbiosis.</title>
        <authorList>
            <person name="Kwan J.C."/>
            <person name="Donia M.S."/>
            <person name="Han A.W."/>
            <person name="Hirose E."/>
            <person name="Haygood M.G."/>
            <person name="Schmidt E.W."/>
        </authorList>
    </citation>
    <scope>NUCLEOTIDE SEQUENCE [LARGE SCALE GENOMIC DNA]</scope>
    <source>
        <strain evidence="15 16">L2</strain>
    </source>
</reference>
<evidence type="ECO:0000256" key="7">
    <source>
        <dbReference type="ARBA" id="ARBA00022832"/>
    </source>
</evidence>
<name>K7YMZ3_9PROT</name>
<dbReference type="Pfam" id="PF02801">
    <property type="entry name" value="Ketoacyl-synt_C"/>
    <property type="match status" value="1"/>
</dbReference>
<dbReference type="CDD" id="cd00834">
    <property type="entry name" value="KAS_I_II"/>
    <property type="match status" value="1"/>
</dbReference>
<evidence type="ECO:0000256" key="2">
    <source>
        <dbReference type="ARBA" id="ARBA00008467"/>
    </source>
</evidence>
<sequence>MRRVVITGLGIVSPLGCGVETNWDRLMAGKSGIKAISSFDVSDLSAKIAGMVPAGTKDEGGFDPLDWVELKEQRKIDRFILFGLVAAQQAIEDSGWQPTDAKSQERTGVMIGSGIGGLTTIADAAVLLQERGPRRISPFFIPAALINLVSGHVSIKYGFKGPNHSVVTACATGAHAIGDAARIIALDDADVMVAGGAEAAIGRLGLAGFAAARSLSTGYNDTPEEASRPWDEGRDGFVMGEGSGVVLLEEYEHAKKRDATIYAELIGYGLSADAYHITAPSYAGDGGFRAMKAALKRAKISPYQIDYINAHGTSTPLGDATEFRAVKRLFGDAAATVSMSSTKSAIGHLLGAAGAVEAIYSVLSIRDQVVPPTLNMNNPSKGIYGMDLVPNEARERPVRTALSNSFGFGGTNASLIFSKVL</sequence>
<comment type="pathway">
    <text evidence="1 11">Lipid metabolism; fatty acid biosynthesis.</text>
</comment>
<dbReference type="EC" id="2.3.1.179" evidence="3 11"/>
<keyword evidence="8" id="KW-0443">Lipid metabolism</keyword>
<evidence type="ECO:0000259" key="14">
    <source>
        <dbReference type="PROSITE" id="PS52004"/>
    </source>
</evidence>
<dbReference type="Gene3D" id="3.40.47.10">
    <property type="match status" value="1"/>
</dbReference>
<evidence type="ECO:0000256" key="11">
    <source>
        <dbReference type="PIRNR" id="PIRNR000447"/>
    </source>
</evidence>
<comment type="function">
    <text evidence="11">Involved in the type II fatty acid elongation cycle. Catalyzes the elongation of a wide range of acyl-ACP by the addition of two carbons from malonyl-ACP to an acyl acceptor. Can efficiently catalyze the conversion of palmitoleoyl-ACP (cis-hexadec-9-enoyl-ACP) to cis-vaccenoyl-ACP (cis-octadec-11-enoyl-ACP), an essential step in the thermal regulation of fatty acid composition.</text>
</comment>
<dbReference type="SMART" id="SM00825">
    <property type="entry name" value="PKS_KS"/>
    <property type="match status" value="1"/>
</dbReference>
<dbReference type="SUPFAM" id="SSF53901">
    <property type="entry name" value="Thiolase-like"/>
    <property type="match status" value="2"/>
</dbReference>
<keyword evidence="7" id="KW-0276">Fatty acid metabolism</keyword>
<dbReference type="GO" id="GO:0006633">
    <property type="term" value="P:fatty acid biosynthetic process"/>
    <property type="evidence" value="ECO:0007669"/>
    <property type="project" value="UniProtKB-UniRule"/>
</dbReference>
<evidence type="ECO:0000313" key="16">
    <source>
        <dbReference type="Proteomes" id="UP000010077"/>
    </source>
</evidence>
<gene>
    <name evidence="15" type="primary">fabF</name>
    <name evidence="15" type="ORF">A1OE_689</name>
</gene>
<dbReference type="GO" id="GO:0004315">
    <property type="term" value="F:3-oxoacyl-[acyl-carrier-protein] synthase activity"/>
    <property type="evidence" value="ECO:0007669"/>
    <property type="project" value="UniProtKB-UniRule"/>
</dbReference>
<accession>K7YMZ3</accession>
<dbReference type="FunFam" id="3.40.47.10:FF:000009">
    <property type="entry name" value="3-oxoacyl-[acyl-carrier-protein] synthase 2"/>
    <property type="match status" value="1"/>
</dbReference>
<dbReference type="InterPro" id="IPR018201">
    <property type="entry name" value="Ketoacyl_synth_AS"/>
</dbReference>
<dbReference type="PATRIC" id="fig|1193729.4.peg.377"/>
<evidence type="ECO:0000256" key="5">
    <source>
        <dbReference type="ARBA" id="ARBA00022516"/>
    </source>
</evidence>
<dbReference type="UniPathway" id="UPA00094"/>
<dbReference type="InterPro" id="IPR014030">
    <property type="entry name" value="Ketoacyl_synth_N"/>
</dbReference>
<dbReference type="InterPro" id="IPR016039">
    <property type="entry name" value="Thiolase-like"/>
</dbReference>
<organism evidence="15 16">
    <name type="scientific">Candidatus Endolissoclinum faulkneri L2</name>
    <dbReference type="NCBI Taxonomy" id="1193729"/>
    <lineage>
        <taxon>Bacteria</taxon>
        <taxon>Pseudomonadati</taxon>
        <taxon>Pseudomonadota</taxon>
        <taxon>Alphaproteobacteria</taxon>
        <taxon>Rhodospirillales</taxon>
        <taxon>Rhodospirillaceae</taxon>
        <taxon>Candidatus Endolissoclinum</taxon>
    </lineage>
</organism>
<evidence type="ECO:0000256" key="12">
    <source>
        <dbReference type="PIRSR" id="PIRSR000447-1"/>
    </source>
</evidence>
<feature type="domain" description="Ketosynthase family 3 (KS3)" evidence="14">
    <location>
        <begin position="1"/>
        <end position="419"/>
    </location>
</feature>
<dbReference type="HOGENOM" id="CLU_000022_69_2_5"/>
<evidence type="ECO:0000256" key="13">
    <source>
        <dbReference type="RuleBase" id="RU003694"/>
    </source>
</evidence>
<dbReference type="NCBIfam" id="NF005589">
    <property type="entry name" value="PRK07314.1"/>
    <property type="match status" value="1"/>
</dbReference>
<dbReference type="OrthoDB" id="9808669at2"/>
<dbReference type="NCBIfam" id="TIGR03150">
    <property type="entry name" value="fabF"/>
    <property type="match status" value="1"/>
</dbReference>
<protein>
    <recommendedName>
        <fullName evidence="4 11">3-oxoacyl-[acyl-carrier-protein] synthase 2</fullName>
        <ecNumber evidence="3 11">2.3.1.179</ecNumber>
    </recommendedName>
</protein>
<evidence type="ECO:0000256" key="3">
    <source>
        <dbReference type="ARBA" id="ARBA00012356"/>
    </source>
</evidence>
<evidence type="ECO:0000256" key="10">
    <source>
        <dbReference type="ARBA" id="ARBA00023315"/>
    </source>
</evidence>
<dbReference type="STRING" id="1193729.A1OE_689"/>
<dbReference type="NCBIfam" id="NF004970">
    <property type="entry name" value="PRK06333.1"/>
    <property type="match status" value="1"/>
</dbReference>
<dbReference type="PANTHER" id="PTHR11712">
    <property type="entry name" value="POLYKETIDE SYNTHASE-RELATED"/>
    <property type="match status" value="1"/>
</dbReference>
<evidence type="ECO:0000256" key="1">
    <source>
        <dbReference type="ARBA" id="ARBA00005194"/>
    </source>
</evidence>
<evidence type="ECO:0000313" key="15">
    <source>
        <dbReference type="EMBL" id="AFX98877.1"/>
    </source>
</evidence>
<dbReference type="eggNOG" id="COG0304">
    <property type="taxonomic scope" value="Bacteria"/>
</dbReference>
<dbReference type="PANTHER" id="PTHR11712:SF336">
    <property type="entry name" value="3-OXOACYL-[ACYL-CARRIER-PROTEIN] SYNTHASE, MITOCHONDRIAL"/>
    <property type="match status" value="1"/>
</dbReference>
<comment type="similarity">
    <text evidence="2 11 13">Belongs to the thiolase-like superfamily. Beta-ketoacyl-ACP synthases family.</text>
</comment>
<evidence type="ECO:0000256" key="6">
    <source>
        <dbReference type="ARBA" id="ARBA00022679"/>
    </source>
</evidence>
<keyword evidence="16" id="KW-1185">Reference proteome</keyword>
<dbReference type="InterPro" id="IPR017568">
    <property type="entry name" value="3-oxoacyl-ACP_synth-2"/>
</dbReference>
<comment type="catalytic activity">
    <reaction evidence="11">
        <text>a fatty acyl-[ACP] + malonyl-[ACP] + H(+) = a 3-oxoacyl-[ACP] + holo-[ACP] + CO2</text>
        <dbReference type="Rhea" id="RHEA:22836"/>
        <dbReference type="Rhea" id="RHEA-COMP:9623"/>
        <dbReference type="Rhea" id="RHEA-COMP:9685"/>
        <dbReference type="Rhea" id="RHEA-COMP:9916"/>
        <dbReference type="Rhea" id="RHEA-COMP:14125"/>
        <dbReference type="ChEBI" id="CHEBI:15378"/>
        <dbReference type="ChEBI" id="CHEBI:16526"/>
        <dbReference type="ChEBI" id="CHEBI:64479"/>
        <dbReference type="ChEBI" id="CHEBI:78449"/>
        <dbReference type="ChEBI" id="CHEBI:78776"/>
        <dbReference type="ChEBI" id="CHEBI:138651"/>
    </reaction>
</comment>
<evidence type="ECO:0000256" key="4">
    <source>
        <dbReference type="ARBA" id="ARBA00014657"/>
    </source>
</evidence>
<dbReference type="EMBL" id="CP003539">
    <property type="protein sequence ID" value="AFX98877.1"/>
    <property type="molecule type" value="Genomic_DNA"/>
</dbReference>
<dbReference type="PIRSF" id="PIRSF000447">
    <property type="entry name" value="KAS_II"/>
    <property type="match status" value="1"/>
</dbReference>
<keyword evidence="5 11" id="KW-0444">Lipid biosynthesis</keyword>
<dbReference type="PROSITE" id="PS00606">
    <property type="entry name" value="KS3_1"/>
    <property type="match status" value="1"/>
</dbReference>
<dbReference type="InterPro" id="IPR014031">
    <property type="entry name" value="Ketoacyl_synth_C"/>
</dbReference>
<dbReference type="KEGG" id="thal:A1OE_689"/>
<feature type="active site" description="For beta-ketoacyl synthase activity" evidence="12">
    <location>
        <position position="170"/>
    </location>
</feature>
<dbReference type="AlphaFoldDB" id="K7YMZ3"/>
<evidence type="ECO:0000256" key="9">
    <source>
        <dbReference type="ARBA" id="ARBA00023160"/>
    </source>
</evidence>
<comment type="catalytic activity">
    <reaction evidence="11">
        <text>(9Z)-hexadecenoyl-[ACP] + malonyl-[ACP] + H(+) = 3-oxo-(11Z)-octadecenoyl-[ACP] + holo-[ACP] + CO2</text>
        <dbReference type="Rhea" id="RHEA:55040"/>
        <dbReference type="Rhea" id="RHEA-COMP:9623"/>
        <dbReference type="Rhea" id="RHEA-COMP:9685"/>
        <dbReference type="Rhea" id="RHEA-COMP:10800"/>
        <dbReference type="Rhea" id="RHEA-COMP:14074"/>
        <dbReference type="ChEBI" id="CHEBI:15378"/>
        <dbReference type="ChEBI" id="CHEBI:16526"/>
        <dbReference type="ChEBI" id="CHEBI:64479"/>
        <dbReference type="ChEBI" id="CHEBI:78449"/>
        <dbReference type="ChEBI" id="CHEBI:83989"/>
        <dbReference type="ChEBI" id="CHEBI:138538"/>
        <dbReference type="EC" id="2.3.1.179"/>
    </reaction>
</comment>
<keyword evidence="10 11" id="KW-0012">Acyltransferase</keyword>
<dbReference type="Proteomes" id="UP000010077">
    <property type="component" value="Chromosome"/>
</dbReference>
<dbReference type="Pfam" id="PF00109">
    <property type="entry name" value="ketoacyl-synt"/>
    <property type="match status" value="1"/>
</dbReference>
<keyword evidence="6 11" id="KW-0808">Transferase</keyword>
<proteinExistence type="inferred from homology"/>
<dbReference type="PROSITE" id="PS52004">
    <property type="entry name" value="KS3_2"/>
    <property type="match status" value="1"/>
</dbReference>